<dbReference type="PANTHER" id="PTHR45662:SF7">
    <property type="entry name" value="SACI DOMAIN PROTEIN (AFU_ORTHOLOGUE AFUA_1G15890)"/>
    <property type="match status" value="1"/>
</dbReference>
<feature type="region of interest" description="Disordered" evidence="1">
    <location>
        <begin position="949"/>
        <end position="973"/>
    </location>
</feature>
<dbReference type="Pfam" id="PF02383">
    <property type="entry name" value="Syja_N"/>
    <property type="match status" value="1"/>
</dbReference>
<feature type="region of interest" description="Disordered" evidence="1">
    <location>
        <begin position="1"/>
        <end position="24"/>
    </location>
</feature>
<dbReference type="STRING" id="1314781.A0A165G7S1"/>
<proteinExistence type="predicted"/>
<dbReference type="GO" id="GO:0043812">
    <property type="term" value="F:phosphatidylinositol-4-phosphate phosphatase activity"/>
    <property type="evidence" value="ECO:0007669"/>
    <property type="project" value="TreeGrafter"/>
</dbReference>
<evidence type="ECO:0008006" key="6">
    <source>
        <dbReference type="Google" id="ProtNLM"/>
    </source>
</evidence>
<feature type="region of interest" description="Disordered" evidence="1">
    <location>
        <begin position="227"/>
        <end position="258"/>
    </location>
</feature>
<dbReference type="OrthoDB" id="405996at2759"/>
<keyword evidence="5" id="KW-1185">Reference proteome</keyword>
<name>A0A165G7S1_EXIGL</name>
<feature type="compositionally biased region" description="Low complexity" evidence="1">
    <location>
        <begin position="242"/>
        <end position="256"/>
    </location>
</feature>
<protein>
    <recommendedName>
        <fullName evidence="6">SAC domain-containing protein</fullName>
    </recommendedName>
</protein>
<organism evidence="4 5">
    <name type="scientific">Exidia glandulosa HHB12029</name>
    <dbReference type="NCBI Taxonomy" id="1314781"/>
    <lineage>
        <taxon>Eukaryota</taxon>
        <taxon>Fungi</taxon>
        <taxon>Dikarya</taxon>
        <taxon>Basidiomycota</taxon>
        <taxon>Agaricomycotina</taxon>
        <taxon>Agaricomycetes</taxon>
        <taxon>Auriculariales</taxon>
        <taxon>Exidiaceae</taxon>
        <taxon>Exidia</taxon>
    </lineage>
</organism>
<evidence type="ECO:0000313" key="5">
    <source>
        <dbReference type="Proteomes" id="UP000077266"/>
    </source>
</evidence>
<dbReference type="AlphaFoldDB" id="A0A165G7S1"/>
<dbReference type="PROSITE" id="PS51791">
    <property type="entry name" value="HSAC2"/>
    <property type="match status" value="1"/>
</dbReference>
<dbReference type="GO" id="GO:0005783">
    <property type="term" value="C:endoplasmic reticulum"/>
    <property type="evidence" value="ECO:0007669"/>
    <property type="project" value="TreeGrafter"/>
</dbReference>
<dbReference type="PROSITE" id="PS50275">
    <property type="entry name" value="SAC"/>
    <property type="match status" value="1"/>
</dbReference>
<dbReference type="InterPro" id="IPR022158">
    <property type="entry name" value="Inositol_phosphatase"/>
</dbReference>
<dbReference type="InterPro" id="IPR002013">
    <property type="entry name" value="SAC_dom"/>
</dbReference>
<dbReference type="PANTHER" id="PTHR45662">
    <property type="entry name" value="PHOSPHATIDYLINOSITIDE PHOSPHATASE SAC1"/>
    <property type="match status" value="1"/>
</dbReference>
<accession>A0A165G7S1</accession>
<feature type="domain" description="HSac2" evidence="3">
    <location>
        <begin position="821"/>
        <end position="979"/>
    </location>
</feature>
<dbReference type="Proteomes" id="UP000077266">
    <property type="component" value="Unassembled WGS sequence"/>
</dbReference>
<gene>
    <name evidence="4" type="ORF">EXIGLDRAFT_838047</name>
</gene>
<feature type="domain" description="SAC" evidence="2">
    <location>
        <begin position="347"/>
        <end position="749"/>
    </location>
</feature>
<dbReference type="InterPro" id="IPR034753">
    <property type="entry name" value="hSac2"/>
</dbReference>
<feature type="compositionally biased region" description="Low complexity" evidence="1">
    <location>
        <begin position="950"/>
        <end position="966"/>
    </location>
</feature>
<evidence type="ECO:0000259" key="2">
    <source>
        <dbReference type="PROSITE" id="PS50275"/>
    </source>
</evidence>
<dbReference type="InParanoid" id="A0A165G7S1"/>
<dbReference type="Pfam" id="PF12456">
    <property type="entry name" value="hSac2"/>
    <property type="match status" value="1"/>
</dbReference>
<reference evidence="4 5" key="1">
    <citation type="journal article" date="2016" name="Mol. Biol. Evol.">
        <title>Comparative Genomics of Early-Diverging Mushroom-Forming Fungi Provides Insights into the Origins of Lignocellulose Decay Capabilities.</title>
        <authorList>
            <person name="Nagy L.G."/>
            <person name="Riley R."/>
            <person name="Tritt A."/>
            <person name="Adam C."/>
            <person name="Daum C."/>
            <person name="Floudas D."/>
            <person name="Sun H."/>
            <person name="Yadav J.S."/>
            <person name="Pangilinan J."/>
            <person name="Larsson K.H."/>
            <person name="Matsuura K."/>
            <person name="Barry K."/>
            <person name="Labutti K."/>
            <person name="Kuo R."/>
            <person name="Ohm R.A."/>
            <person name="Bhattacharya S.S."/>
            <person name="Shirouzu T."/>
            <person name="Yoshinaga Y."/>
            <person name="Martin F.M."/>
            <person name="Grigoriev I.V."/>
            <person name="Hibbett D.S."/>
        </authorList>
    </citation>
    <scope>NUCLEOTIDE SEQUENCE [LARGE SCALE GENOMIC DNA]</scope>
    <source>
        <strain evidence="4 5">HHB12029</strain>
    </source>
</reference>
<evidence type="ECO:0000256" key="1">
    <source>
        <dbReference type="SAM" id="MobiDB-lite"/>
    </source>
</evidence>
<dbReference type="GO" id="GO:0046856">
    <property type="term" value="P:phosphatidylinositol dephosphorylation"/>
    <property type="evidence" value="ECO:0007669"/>
    <property type="project" value="TreeGrafter"/>
</dbReference>
<evidence type="ECO:0000259" key="3">
    <source>
        <dbReference type="PROSITE" id="PS51791"/>
    </source>
</evidence>
<dbReference type="EMBL" id="KV426056">
    <property type="protein sequence ID" value="KZV90105.1"/>
    <property type="molecule type" value="Genomic_DNA"/>
</dbReference>
<evidence type="ECO:0000313" key="4">
    <source>
        <dbReference type="EMBL" id="KZV90105.1"/>
    </source>
</evidence>
<sequence>MLGSQVRRLFSGSKKAPKAAESEAPASPDIAAAVVHVPSIPPKLTIPAAPHPTPYERIAILSSPDGLLLRPDVSKTESHVLVRWGKAASVESVQGDVSVAVDDAAIVYGIVGLLRLFTTSYLLVIDARTTVGNLLDENHVVYGVKHIAAIPLDEERATTVLNAIRSTNAAERASVAALSAEPSEALPDDAIEVPEIDVEEAVAEDSEERKSTHVRFVSAVEVIREQRPQLSVQRPPSPVPSPSSSAASSGRNSPTSPVTSALAARLSFWDRVYKRGLPLSSAAAEQIKQNIENNVPVTDSLDKLLQAQYESDKVEPQEVFATIAAAAPTPSVDDQNRELENKVVRETVRLYSKGGMYFAYGFDITTPLQRKRQAVARNRKHASLLNDLDVGPAEHEEEEIDVLCEPQATLPLWRRADKKFWWNSSMVQAFVDAGVHPYVLPIMQGYFQMSTFSVPAPDAERKEPTEISTEEAAAEVAEAVTEPTANAPATEEEEPDKTVAVDYIIVSRRSRDRAGLRYQRRGIDDDANVANFVETEAIVRIRRDDTDNVFSYTQIRGSIPLYWSQPGYSLKPAPQLSPDRTHAQNLDAVKRHLERTIKTYGPHTIVNLAEQHGKEGAVTKAYGDYVGEMGSDDVRYVEYDFHAETKGMKYENIQQLITQLDRAFESQGFFWVSNKTALSEQKGVFRVNCIDCLDRTNVVQSAFARFALHRQLEALALLNVSEAGKTDADVIFNDVWANNGDAISQAYAGTSALKGDYTRTGKRDITGMLHDGVNSLARVYSSSFSDWFSQAVIDYALGNRTLSVFTEFLRNLASTDPRELLRISKVRDAAIETCTARVLNEGERLLSGWTLFSPVDLNTRMSDRFEEKVVLLTAKALYVVSYDYNLEKVKMFTRIPLGDIVGLRKGPYILSALDETSRDPTQNYGFMVAYLPTRQDTRVSSYSIRNSVDTAAKSPTTSPAASPVAPRFSRKATRRPTLMGQGAHVLSRMLTNVALGTNNSDVMSVAFKALPVDTSKERRGSTLAGVPLKEPSNCLDAVNNIVDAINAACTDVGAVHSEFIVEKDIVSLAEAQSTTSMYAKLEYGVKRLLWLGR</sequence>